<proteinExistence type="inferred from homology"/>
<dbReference type="GO" id="GO:0003700">
    <property type="term" value="F:DNA-binding transcription factor activity"/>
    <property type="evidence" value="ECO:0007669"/>
    <property type="project" value="InterPro"/>
</dbReference>
<dbReference type="Gene3D" id="3.40.190.290">
    <property type="match status" value="1"/>
</dbReference>
<name>A0A1M6C7Z0_9FIRM</name>
<dbReference type="Gene3D" id="1.10.10.10">
    <property type="entry name" value="Winged helix-like DNA-binding domain superfamily/Winged helix DNA-binding domain"/>
    <property type="match status" value="1"/>
</dbReference>
<dbReference type="PANTHER" id="PTHR30126">
    <property type="entry name" value="HTH-TYPE TRANSCRIPTIONAL REGULATOR"/>
    <property type="match status" value="1"/>
</dbReference>
<dbReference type="GO" id="GO:0000976">
    <property type="term" value="F:transcription cis-regulatory region binding"/>
    <property type="evidence" value="ECO:0007669"/>
    <property type="project" value="TreeGrafter"/>
</dbReference>
<dbReference type="CDD" id="cd08420">
    <property type="entry name" value="PBP2_CysL_like"/>
    <property type="match status" value="1"/>
</dbReference>
<dbReference type="Proteomes" id="UP000183954">
    <property type="component" value="Unassembled WGS sequence"/>
</dbReference>
<evidence type="ECO:0000256" key="1">
    <source>
        <dbReference type="ARBA" id="ARBA00009437"/>
    </source>
</evidence>
<evidence type="ECO:0000256" key="2">
    <source>
        <dbReference type="ARBA" id="ARBA00023015"/>
    </source>
</evidence>
<dbReference type="InterPro" id="IPR005119">
    <property type="entry name" value="LysR_subst-bd"/>
</dbReference>
<dbReference type="InterPro" id="IPR036390">
    <property type="entry name" value="WH_DNA-bd_sf"/>
</dbReference>
<accession>A0A1M6C7Z0</accession>
<keyword evidence="7" id="KW-1185">Reference proteome</keyword>
<dbReference type="SUPFAM" id="SSF53850">
    <property type="entry name" value="Periplasmic binding protein-like II"/>
    <property type="match status" value="1"/>
</dbReference>
<dbReference type="PANTHER" id="PTHR30126:SF39">
    <property type="entry name" value="HTH-TYPE TRANSCRIPTIONAL REGULATOR CYSL"/>
    <property type="match status" value="1"/>
</dbReference>
<dbReference type="PROSITE" id="PS50931">
    <property type="entry name" value="HTH_LYSR"/>
    <property type="match status" value="1"/>
</dbReference>
<evidence type="ECO:0000313" key="6">
    <source>
        <dbReference type="EMBL" id="SHI57130.1"/>
    </source>
</evidence>
<protein>
    <submittedName>
        <fullName evidence="6">DNA-binding transcriptional regulator, LysR family</fullName>
    </submittedName>
</protein>
<keyword evidence="4" id="KW-0804">Transcription</keyword>
<evidence type="ECO:0000256" key="4">
    <source>
        <dbReference type="ARBA" id="ARBA00023163"/>
    </source>
</evidence>
<gene>
    <name evidence="6" type="ORF">SAMN02746098_04309</name>
</gene>
<dbReference type="AlphaFoldDB" id="A0A1M6C7Z0"/>
<organism evidence="6 7">
    <name type="scientific">Desulfosporosinus lacus DSM 15449</name>
    <dbReference type="NCBI Taxonomy" id="1121420"/>
    <lineage>
        <taxon>Bacteria</taxon>
        <taxon>Bacillati</taxon>
        <taxon>Bacillota</taxon>
        <taxon>Clostridia</taxon>
        <taxon>Eubacteriales</taxon>
        <taxon>Desulfitobacteriaceae</taxon>
        <taxon>Desulfosporosinus</taxon>
    </lineage>
</organism>
<dbReference type="Pfam" id="PF03466">
    <property type="entry name" value="LysR_substrate"/>
    <property type="match status" value="1"/>
</dbReference>
<dbReference type="FunFam" id="1.10.10.10:FF:000001">
    <property type="entry name" value="LysR family transcriptional regulator"/>
    <property type="match status" value="1"/>
</dbReference>
<reference evidence="7" key="1">
    <citation type="submission" date="2016-11" db="EMBL/GenBank/DDBJ databases">
        <authorList>
            <person name="Varghese N."/>
            <person name="Submissions S."/>
        </authorList>
    </citation>
    <scope>NUCLEOTIDE SEQUENCE [LARGE SCALE GENOMIC DNA]</scope>
    <source>
        <strain evidence="7">DSM 15449</strain>
    </source>
</reference>
<comment type="similarity">
    <text evidence="1">Belongs to the LysR transcriptional regulatory family.</text>
</comment>
<dbReference type="OrthoDB" id="9785745at2"/>
<dbReference type="SUPFAM" id="SSF46785">
    <property type="entry name" value="Winged helix' DNA-binding domain"/>
    <property type="match status" value="1"/>
</dbReference>
<feature type="domain" description="HTH lysR-type" evidence="5">
    <location>
        <begin position="1"/>
        <end position="58"/>
    </location>
</feature>
<evidence type="ECO:0000259" key="5">
    <source>
        <dbReference type="PROSITE" id="PS50931"/>
    </source>
</evidence>
<dbReference type="InterPro" id="IPR036388">
    <property type="entry name" value="WH-like_DNA-bd_sf"/>
</dbReference>
<keyword evidence="2" id="KW-0805">Transcription regulation</keyword>
<keyword evidence="3 6" id="KW-0238">DNA-binding</keyword>
<dbReference type="InterPro" id="IPR000847">
    <property type="entry name" value="LysR_HTH_N"/>
</dbReference>
<sequence>MIADPLKIFVTVAELKNFSRAAEELYLSQPSVSLQIRNLENELGSKLINRSPKHLELTQSGEILYSLAKQILQLYEKAKQDINELTTTVTGSLKVGASYTIGEYILPFALAEFAAQFPNVDIDASIANTVEITQAVRSNHLDLALVEGEVNHPDLDIQALMDDEIILVVPNQHALARLPIVTADHLQDRVWILRESGSGTRDFSDKLIKDWNINVKKSHIFGSSQAVKQAVIAGLGIALVSSWIVRKELAAKELTAIRIKGKRLIRTFSIIRLKNNDMSKAMNVFTENLLSHDLISSLIDNNPSVLD</sequence>
<evidence type="ECO:0000256" key="3">
    <source>
        <dbReference type="ARBA" id="ARBA00023125"/>
    </source>
</evidence>
<dbReference type="STRING" id="1121420.SAMN02746098_04309"/>
<evidence type="ECO:0000313" key="7">
    <source>
        <dbReference type="Proteomes" id="UP000183954"/>
    </source>
</evidence>
<dbReference type="RefSeq" id="WP_073032070.1">
    <property type="nucleotide sequence ID" value="NZ_FQXJ01000020.1"/>
</dbReference>
<dbReference type="Pfam" id="PF00126">
    <property type="entry name" value="HTH_1"/>
    <property type="match status" value="1"/>
</dbReference>
<dbReference type="EMBL" id="FQXJ01000020">
    <property type="protein sequence ID" value="SHI57130.1"/>
    <property type="molecule type" value="Genomic_DNA"/>
</dbReference>
<dbReference type="PRINTS" id="PR00039">
    <property type="entry name" value="HTHLYSR"/>
</dbReference>